<dbReference type="InterPro" id="IPR005181">
    <property type="entry name" value="SASA"/>
</dbReference>
<feature type="signal peptide" evidence="2">
    <location>
        <begin position="1"/>
        <end position="26"/>
    </location>
</feature>
<dbReference type="EMBL" id="CP081869">
    <property type="protein sequence ID" value="QZN99573.1"/>
    <property type="molecule type" value="Genomic_DNA"/>
</dbReference>
<feature type="domain" description="Sialate O-acetylesterase" evidence="3">
    <location>
        <begin position="29"/>
        <end position="271"/>
    </location>
</feature>
<gene>
    <name evidence="4" type="ORF">K6K41_23170</name>
</gene>
<evidence type="ECO:0000313" key="4">
    <source>
        <dbReference type="EMBL" id="QZN99573.1"/>
    </source>
</evidence>
<keyword evidence="2" id="KW-0732">Signal</keyword>
<evidence type="ECO:0000256" key="2">
    <source>
        <dbReference type="SAM" id="SignalP"/>
    </source>
</evidence>
<dbReference type="InterPro" id="IPR052940">
    <property type="entry name" value="Carb_Esterase_6"/>
</dbReference>
<dbReference type="Pfam" id="PF03629">
    <property type="entry name" value="SASA"/>
    <property type="match status" value="1"/>
</dbReference>
<organism evidence="4 5">
    <name type="scientific">Chenggangzhangella methanolivorans</name>
    <dbReference type="NCBI Taxonomy" id="1437009"/>
    <lineage>
        <taxon>Bacteria</taxon>
        <taxon>Pseudomonadati</taxon>
        <taxon>Pseudomonadota</taxon>
        <taxon>Alphaproteobacteria</taxon>
        <taxon>Hyphomicrobiales</taxon>
        <taxon>Methylopilaceae</taxon>
        <taxon>Chenggangzhangella</taxon>
    </lineage>
</organism>
<evidence type="ECO:0000256" key="1">
    <source>
        <dbReference type="ARBA" id="ARBA00022801"/>
    </source>
</evidence>
<dbReference type="KEGG" id="cmet:K6K41_23170"/>
<dbReference type="RefSeq" id="WP_261402659.1">
    <property type="nucleotide sequence ID" value="NZ_CP081869.1"/>
</dbReference>
<accession>A0A9E6RA20</accession>
<dbReference type="InterPro" id="IPR036514">
    <property type="entry name" value="SGNH_hydro_sf"/>
</dbReference>
<keyword evidence="5" id="KW-1185">Reference proteome</keyword>
<feature type="chain" id="PRO_5038890914" evidence="2">
    <location>
        <begin position="27"/>
        <end position="272"/>
    </location>
</feature>
<dbReference type="Gene3D" id="3.40.50.1110">
    <property type="entry name" value="SGNH hydrolase"/>
    <property type="match status" value="1"/>
</dbReference>
<name>A0A9E6RA20_9HYPH</name>
<dbReference type="SUPFAM" id="SSF52266">
    <property type="entry name" value="SGNH hydrolase"/>
    <property type="match status" value="1"/>
</dbReference>
<reference evidence="4" key="1">
    <citation type="submission" date="2021-08" db="EMBL/GenBank/DDBJ databases">
        <authorList>
            <person name="Zhang H."/>
            <person name="Xu M."/>
            <person name="Yu Z."/>
            <person name="Yang L."/>
            <person name="Cai Y."/>
        </authorList>
    </citation>
    <scope>NUCLEOTIDE SEQUENCE</scope>
    <source>
        <strain evidence="4">CHL1</strain>
    </source>
</reference>
<sequence length="272" mass="29865">MIATGRAVLRAALLGIVACATTPSIAAETRLFVIAGQSNAVAAGGVLDMAPDLDAGATLPNVKIWKNDAAEPSFVIMRLGQNTVQYPALQHQHVNFGPEWGMAERYVETFEGDGARFFKFARGKTSLLNPDHWSPDGPSTNLYGQMRAHLRTIAAEGHVASCFVWVQGEADRAKDGDLYEAAFRRLIAGVETALGQTEMTIVWPRLSQRRDNTETARVATENFRAMQTRIAGDPALRVRLVDVDDLAKRDNVHFDATSVRTLGRRVMKRCLE</sequence>
<protein>
    <submittedName>
        <fullName evidence="4">Sialate O-acetylesterase</fullName>
    </submittedName>
</protein>
<keyword evidence="1" id="KW-0378">Hydrolase</keyword>
<dbReference type="GO" id="GO:0016788">
    <property type="term" value="F:hydrolase activity, acting on ester bonds"/>
    <property type="evidence" value="ECO:0007669"/>
    <property type="project" value="UniProtKB-ARBA"/>
</dbReference>
<evidence type="ECO:0000313" key="5">
    <source>
        <dbReference type="Proteomes" id="UP000825701"/>
    </source>
</evidence>
<dbReference type="Proteomes" id="UP000825701">
    <property type="component" value="Chromosome"/>
</dbReference>
<dbReference type="PANTHER" id="PTHR31988:SF19">
    <property type="entry name" value="9-O-ACETYL-N-ACETYLNEURAMINIC ACID DEACETYLASE-RELATED"/>
    <property type="match status" value="1"/>
</dbReference>
<proteinExistence type="predicted"/>
<evidence type="ECO:0000259" key="3">
    <source>
        <dbReference type="Pfam" id="PF03629"/>
    </source>
</evidence>
<dbReference type="AlphaFoldDB" id="A0A9E6RA20"/>
<dbReference type="PANTHER" id="PTHR31988">
    <property type="entry name" value="ESTERASE, PUTATIVE (DUF303)-RELATED"/>
    <property type="match status" value="1"/>
</dbReference>